<evidence type="ECO:0000256" key="1">
    <source>
        <dbReference type="SAM" id="Phobius"/>
    </source>
</evidence>
<keyword evidence="1" id="KW-1133">Transmembrane helix</keyword>
<accession>A0ABW0Q294</accession>
<keyword evidence="1" id="KW-0472">Membrane</keyword>
<name>A0ABW0Q294_9HYPH</name>
<organism evidence="2 3">
    <name type="scientific">Kaistia terrae</name>
    <dbReference type="NCBI Taxonomy" id="537017"/>
    <lineage>
        <taxon>Bacteria</taxon>
        <taxon>Pseudomonadati</taxon>
        <taxon>Pseudomonadota</taxon>
        <taxon>Alphaproteobacteria</taxon>
        <taxon>Hyphomicrobiales</taxon>
        <taxon>Kaistiaceae</taxon>
        <taxon>Kaistia</taxon>
    </lineage>
</organism>
<sequence length="155" mass="17317">MPNVTKSILYGLALSVQTASALMLFCVIFPSFHRLFSSLGEPQQIDRGAQLAILFGVTMLQSSYWLRLRWLPVIAPMHSVFFGHVVLFAGRVSFFFGGALFSTIFFRHVPDLEFLPPLGQSVAKAIAVLAILFSLFCYSLELERLGKAIEDQREA</sequence>
<evidence type="ECO:0000313" key="2">
    <source>
        <dbReference type="EMBL" id="MFC5518865.1"/>
    </source>
</evidence>
<comment type="caution">
    <text evidence="2">The sequence shown here is derived from an EMBL/GenBank/DDBJ whole genome shotgun (WGS) entry which is preliminary data.</text>
</comment>
<feature type="transmembrane region" description="Helical" evidence="1">
    <location>
        <begin position="7"/>
        <end position="30"/>
    </location>
</feature>
<keyword evidence="1" id="KW-0812">Transmembrane</keyword>
<feature type="transmembrane region" description="Helical" evidence="1">
    <location>
        <begin position="50"/>
        <end position="68"/>
    </location>
</feature>
<gene>
    <name evidence="2" type="ORF">ACFPP9_24080</name>
</gene>
<reference evidence="3" key="1">
    <citation type="journal article" date="2019" name="Int. J. Syst. Evol. Microbiol.">
        <title>The Global Catalogue of Microorganisms (GCM) 10K type strain sequencing project: providing services to taxonomists for standard genome sequencing and annotation.</title>
        <authorList>
            <consortium name="The Broad Institute Genomics Platform"/>
            <consortium name="The Broad Institute Genome Sequencing Center for Infectious Disease"/>
            <person name="Wu L."/>
            <person name="Ma J."/>
        </authorList>
    </citation>
    <scope>NUCLEOTIDE SEQUENCE [LARGE SCALE GENOMIC DNA]</scope>
    <source>
        <strain evidence="3">KACC 12633</strain>
    </source>
</reference>
<dbReference type="EMBL" id="JBHSML010000027">
    <property type="protein sequence ID" value="MFC5518865.1"/>
    <property type="molecule type" value="Genomic_DNA"/>
</dbReference>
<dbReference type="Proteomes" id="UP001596150">
    <property type="component" value="Unassembled WGS sequence"/>
</dbReference>
<evidence type="ECO:0000313" key="3">
    <source>
        <dbReference type="Proteomes" id="UP001596150"/>
    </source>
</evidence>
<dbReference type="RefSeq" id="WP_266346539.1">
    <property type="nucleotide sequence ID" value="NZ_JAPKNH010000022.1"/>
</dbReference>
<protein>
    <recommendedName>
        <fullName evidence="4">DUF2975 domain-containing protein</fullName>
    </recommendedName>
</protein>
<evidence type="ECO:0008006" key="4">
    <source>
        <dbReference type="Google" id="ProtNLM"/>
    </source>
</evidence>
<proteinExistence type="predicted"/>
<feature type="transmembrane region" description="Helical" evidence="1">
    <location>
        <begin position="118"/>
        <end position="138"/>
    </location>
</feature>
<feature type="transmembrane region" description="Helical" evidence="1">
    <location>
        <begin position="80"/>
        <end position="106"/>
    </location>
</feature>
<keyword evidence="3" id="KW-1185">Reference proteome</keyword>